<protein>
    <recommendedName>
        <fullName evidence="4">Peptidase C-terminal archaeal/bacterial domain-containing protein</fullName>
    </recommendedName>
</protein>
<feature type="signal peptide" evidence="1">
    <location>
        <begin position="1"/>
        <end position="28"/>
    </location>
</feature>
<organism evidence="2 3">
    <name type="scientific">Persicimonas caeni</name>
    <dbReference type="NCBI Taxonomy" id="2292766"/>
    <lineage>
        <taxon>Bacteria</taxon>
        <taxon>Deltaproteobacteria</taxon>
        <taxon>Bradymonadales</taxon>
        <taxon>Bradymonadaceae</taxon>
        <taxon>Persicimonas</taxon>
    </lineage>
</organism>
<keyword evidence="1" id="KW-0732">Signal</keyword>
<dbReference type="PROSITE" id="PS51257">
    <property type="entry name" value="PROKAR_LIPOPROTEIN"/>
    <property type="match status" value="1"/>
</dbReference>
<dbReference type="Proteomes" id="UP000315995">
    <property type="component" value="Chromosome"/>
</dbReference>
<dbReference type="OrthoDB" id="5475743at2"/>
<feature type="chain" id="PRO_5030106582" description="Peptidase C-terminal archaeal/bacterial domain-containing protein" evidence="1">
    <location>
        <begin position="29"/>
        <end position="1487"/>
    </location>
</feature>
<reference evidence="2 3" key="1">
    <citation type="submission" date="2019-06" db="EMBL/GenBank/DDBJ databases">
        <title>Persicimonas caeni gen. nov., sp. nov., a predatory bacterium isolated from solar saltern.</title>
        <authorList>
            <person name="Wang S."/>
        </authorList>
    </citation>
    <scope>NUCLEOTIDE SEQUENCE [LARGE SCALE GENOMIC DNA]</scope>
    <source>
        <strain evidence="2 3">YN101</strain>
    </source>
</reference>
<dbReference type="SUPFAM" id="SSF89260">
    <property type="entry name" value="Collagen-binding domain"/>
    <property type="match status" value="1"/>
</dbReference>
<dbReference type="RefSeq" id="WP_141199229.1">
    <property type="nucleotide sequence ID" value="NZ_CP041186.1"/>
</dbReference>
<dbReference type="EMBL" id="CP041186">
    <property type="protein sequence ID" value="QDG52764.1"/>
    <property type="molecule type" value="Genomic_DNA"/>
</dbReference>
<evidence type="ECO:0000256" key="1">
    <source>
        <dbReference type="SAM" id="SignalP"/>
    </source>
</evidence>
<sequence length="1487" mass="155055">MRAVVHQWKRLATILMLAGMLMPFLSGCGGEEDACADVECDFGVCQDGACRNPSTCQSDLECLPGYSCGDQSVCKALTACEANSDCDSGWCRNGACANPETCETNDDCFERTYCAEDGTCQPDPCNEFECTTGQCARGTKTCESKETCTLETESEDCIDGEQCLDGSCYAPDAYCEALACDKGVCSFEERACVNADDCKGDSANCTEGYYCNDANECVDDLCVVNDVECTDGGVCMPSLGECQNASTCTTSDECLGGHVCVEGECRLEELACGDDGCPGNQLCTYDADELTATCGENPNVACTTSLDCTDGRQCAGDACVAPFSCNQDDFESNDTAAEATDLNAVATGISARGSICSGDVDFYTVDLSQYSGLPIRGRLMITAEYAQRDIGLGELVMTVTDPQGNVVGTDTGGLMGRDGILQVTASLNAVSPRQYTIEIAEADGGDLSSAGVEYTVSADLLETKSLEACNDATPLTAGTPVRGDTRQALGYHLGSSCTSIHNGAREDIYSFEITTPSNVQLNVIPDTDFNSVDWTISIRRACERLETEVACVDASEQGGEIVNRLLGPGTYYAIVQTSSGSETGGEYRLTFNATPTTCAPSSNACTDTNTANICNDAGSQLVTTACNLGCDPRTGTCLRRDGDLCVDPIFVSGGDTETINWGDFQNDYQINLGACLDNDARAHTSGPDAVYAVNLQPNEGVQATVEFADGDAGAVYIVTSCASAENSCVGGGNDDLGSTESASYLNETDGTQTVFIVADTESSTNLAQATLTVETGQKVCQPRTTRCTASEDVEICNDVGIAYQPSESCDFGCTGGQCNEPPNQTCEGAIALTSGQPVTQRIKGYANSFEYDPSSDGCTGDAEDGPDAVYSLTTTQANQMVDVYVDAPWDVSVTVAAGCFKDQMQCLKAVDTTSQAETLSFAAREAGDYYIIVDTDEASPTGSFTITATERTPSCTPGEVIGCNASSLEYCDEGGNSRTVTCATSCTNGACDGADAETCEQAVLMGHGDSVTDTLSGSDDLELPDRRFGGCALDSYDYTDGNDHFYRVNLAAGDLLQANLQTSSSSVYAFIVESCFLAEETCVTNNPSGGTATLSHYAETAQSVYIVVDSSSTSSSQYTLSVDVTQGKVCAPGETICTGPNTVQSCNSDGTAIVGEYTCLGGCYAGGCFPDLAASNSCATAPNIGDGIAVYADFGDLTNDVEISSSGCTGDTGDGNDLIYEMDLLAGELVNARVEAYGNEEPMVYIVTDCADPTNTCLSGADEGPGDIAETRYQATTDETVYIVADSDYSGDDEAFALFVDKLQPECDSQSQNTCLDPSTARYCDTGLWTVTTCGAGCSNGGCTGEDCSAPADVTNDARLSGGTVISGVWGDYTNDISGSGCGLTSTHTNGEDVVLTATLMAGQTITATVTNPDDPSTWYGDPGVVITSSCGTISSSTCLAADEGEDAPATTSYTATTTETVFIIADHDDTTTSSTSERFDISVSIQ</sequence>
<keyword evidence="3" id="KW-1185">Reference proteome</keyword>
<evidence type="ECO:0000313" key="2">
    <source>
        <dbReference type="EMBL" id="QDG52764.1"/>
    </source>
</evidence>
<gene>
    <name evidence="2" type="ORF">FIV42_19055</name>
</gene>
<accession>A0A4Y6PWR1</accession>
<proteinExistence type="predicted"/>
<evidence type="ECO:0000313" key="3">
    <source>
        <dbReference type="Proteomes" id="UP000315995"/>
    </source>
</evidence>
<evidence type="ECO:0008006" key="4">
    <source>
        <dbReference type="Google" id="ProtNLM"/>
    </source>
</evidence>
<name>A0A4Y6PWR1_PERCE</name>
<dbReference type="Gene3D" id="2.60.120.380">
    <property type="match status" value="4"/>
</dbReference>
<accession>A0A5B8YCS2</accession>